<comment type="similarity">
    <text evidence="1">Belongs to the LysR transcriptional regulatory family.</text>
</comment>
<dbReference type="Gene3D" id="3.40.190.290">
    <property type="match status" value="1"/>
</dbReference>
<dbReference type="InterPro" id="IPR036388">
    <property type="entry name" value="WH-like_DNA-bd_sf"/>
</dbReference>
<dbReference type="FunFam" id="1.10.10.10:FF:000001">
    <property type="entry name" value="LysR family transcriptional regulator"/>
    <property type="match status" value="1"/>
</dbReference>
<dbReference type="InterPro" id="IPR036390">
    <property type="entry name" value="WH_DNA-bd_sf"/>
</dbReference>
<keyword evidence="3" id="KW-0238">DNA-binding</keyword>
<evidence type="ECO:0000259" key="6">
    <source>
        <dbReference type="PROSITE" id="PS50931"/>
    </source>
</evidence>
<feature type="domain" description="HTH lysR-type" evidence="6">
    <location>
        <begin position="3"/>
        <end position="60"/>
    </location>
</feature>
<dbReference type="Pfam" id="PF03466">
    <property type="entry name" value="LysR_substrate"/>
    <property type="match status" value="1"/>
</dbReference>
<name>A0A5Q0M8J2_VARPD</name>
<dbReference type="GO" id="GO:0003677">
    <property type="term" value="F:DNA binding"/>
    <property type="evidence" value="ECO:0007669"/>
    <property type="project" value="UniProtKB-KW"/>
</dbReference>
<dbReference type="CDD" id="cd08421">
    <property type="entry name" value="PBP2_LTTR_like_1"/>
    <property type="match status" value="1"/>
</dbReference>
<dbReference type="RefSeq" id="WP_153283564.1">
    <property type="nucleotide sequence ID" value="NZ_CP045644.1"/>
</dbReference>
<keyword evidence="2" id="KW-0805">Transcription regulation</keyword>
<dbReference type="Gene3D" id="1.10.10.10">
    <property type="entry name" value="Winged helix-like DNA-binding domain superfamily/Winged helix DNA-binding domain"/>
    <property type="match status" value="1"/>
</dbReference>
<accession>A0A5Q0M8J2</accession>
<dbReference type="Proteomes" id="UP000326780">
    <property type="component" value="Chromosome"/>
</dbReference>
<dbReference type="InterPro" id="IPR005119">
    <property type="entry name" value="LysR_subst-bd"/>
</dbReference>
<evidence type="ECO:0000256" key="5">
    <source>
        <dbReference type="SAM" id="MobiDB-lite"/>
    </source>
</evidence>
<keyword evidence="4" id="KW-0804">Transcription</keyword>
<dbReference type="InterPro" id="IPR000847">
    <property type="entry name" value="LysR_HTH_N"/>
</dbReference>
<dbReference type="SUPFAM" id="SSF53850">
    <property type="entry name" value="Periplasmic binding protein-like II"/>
    <property type="match status" value="1"/>
</dbReference>
<dbReference type="PANTHER" id="PTHR30419">
    <property type="entry name" value="HTH-TYPE TRANSCRIPTIONAL REGULATOR YBHD"/>
    <property type="match status" value="1"/>
</dbReference>
<evidence type="ECO:0000256" key="3">
    <source>
        <dbReference type="ARBA" id="ARBA00023125"/>
    </source>
</evidence>
<evidence type="ECO:0000256" key="2">
    <source>
        <dbReference type="ARBA" id="ARBA00023015"/>
    </source>
</evidence>
<dbReference type="SUPFAM" id="SSF46785">
    <property type="entry name" value="Winged helix' DNA-binding domain"/>
    <property type="match status" value="1"/>
</dbReference>
<sequence>MLFDLTDLRLFVATAELGNLTRAAERQHLSLAAASARIKALETQAGLQLLQREARGVRLLPPGEAFLHHARLVLHQADQLRADLLEYGGGLRGHLRVFANTTAVTDFLPEILPGFLAANPRINVDLQEKPNAQIPRGVRDGRADIGIVAGQMDTLGLDTIHFSTDRLVLVTSRQHRFARRRRISFAETLDEDAIGMQQGSTLQAFLGQITDNLGKRQKLRIQLGSFDAMCRMIGSGVGIGVVPESAARRNQESMQLALVELSDPWCVRERYLLVRDRAALPVYAQALVETLCRHYSDAQAEPPDGPISGQKQALAGGL</sequence>
<feature type="region of interest" description="Disordered" evidence="5">
    <location>
        <begin position="299"/>
        <end position="318"/>
    </location>
</feature>
<dbReference type="Pfam" id="PF00126">
    <property type="entry name" value="HTH_1"/>
    <property type="match status" value="1"/>
</dbReference>
<dbReference type="AlphaFoldDB" id="A0A5Q0M8J2"/>
<reference evidence="7 8" key="1">
    <citation type="submission" date="2019-10" db="EMBL/GenBank/DDBJ databases">
        <title>Complete genome sequence of Variovorax paradoxus 5C-2.</title>
        <authorList>
            <person name="Gogoleva N.E."/>
            <person name="Balkin A.S."/>
        </authorList>
    </citation>
    <scope>NUCLEOTIDE SEQUENCE [LARGE SCALE GENOMIC DNA]</scope>
    <source>
        <strain evidence="7 8">5C-2</strain>
    </source>
</reference>
<evidence type="ECO:0000313" key="7">
    <source>
        <dbReference type="EMBL" id="QFZ84944.1"/>
    </source>
</evidence>
<evidence type="ECO:0000256" key="4">
    <source>
        <dbReference type="ARBA" id="ARBA00023163"/>
    </source>
</evidence>
<evidence type="ECO:0000256" key="1">
    <source>
        <dbReference type="ARBA" id="ARBA00009437"/>
    </source>
</evidence>
<organism evidence="7 8">
    <name type="scientific">Variovorax paradoxus</name>
    <dbReference type="NCBI Taxonomy" id="34073"/>
    <lineage>
        <taxon>Bacteria</taxon>
        <taxon>Pseudomonadati</taxon>
        <taxon>Pseudomonadota</taxon>
        <taxon>Betaproteobacteria</taxon>
        <taxon>Burkholderiales</taxon>
        <taxon>Comamonadaceae</taxon>
        <taxon>Variovorax</taxon>
    </lineage>
</organism>
<dbReference type="EMBL" id="CP045644">
    <property type="protein sequence ID" value="QFZ84944.1"/>
    <property type="molecule type" value="Genomic_DNA"/>
</dbReference>
<gene>
    <name evidence="7" type="ORF">GFK26_20355</name>
</gene>
<dbReference type="GO" id="GO:0005829">
    <property type="term" value="C:cytosol"/>
    <property type="evidence" value="ECO:0007669"/>
    <property type="project" value="TreeGrafter"/>
</dbReference>
<proteinExistence type="inferred from homology"/>
<protein>
    <submittedName>
        <fullName evidence="7">LysR family transcriptional regulator</fullName>
    </submittedName>
</protein>
<dbReference type="InterPro" id="IPR050950">
    <property type="entry name" value="HTH-type_LysR_regulators"/>
</dbReference>
<evidence type="ECO:0000313" key="8">
    <source>
        <dbReference type="Proteomes" id="UP000326780"/>
    </source>
</evidence>
<dbReference type="GO" id="GO:0003700">
    <property type="term" value="F:DNA-binding transcription factor activity"/>
    <property type="evidence" value="ECO:0007669"/>
    <property type="project" value="InterPro"/>
</dbReference>
<dbReference type="PANTHER" id="PTHR30419:SF2">
    <property type="entry name" value="LYSR FAMILY TRANSCRIPTIONAL REGULATOR"/>
    <property type="match status" value="1"/>
</dbReference>
<dbReference type="PROSITE" id="PS50931">
    <property type="entry name" value="HTH_LYSR"/>
    <property type="match status" value="1"/>
</dbReference>